<feature type="region of interest" description="Disordered" evidence="1">
    <location>
        <begin position="1"/>
        <end position="37"/>
    </location>
</feature>
<accession>A0A0B8NPH6</accession>
<reference evidence="4 5" key="2">
    <citation type="journal article" date="2016" name="Genome Announc.">
        <title>Draft Genome Sequence of Erythromycin- and Oxytetracycline-Sensitive Nocardia seriolae Strain U-1 (NBRC 110359).</title>
        <authorList>
            <person name="Imajoh M."/>
            <person name="Sukeda M."/>
            <person name="Shimizu M."/>
            <person name="Yamane J."/>
            <person name="Ohnishi K."/>
            <person name="Oshima S."/>
        </authorList>
    </citation>
    <scope>NUCLEOTIDE SEQUENCE [LARGE SCALE GENOMIC DNA]</scope>
    <source>
        <strain evidence="4 5">U-1</strain>
    </source>
</reference>
<dbReference type="Proteomes" id="UP000037179">
    <property type="component" value="Unassembled WGS sequence"/>
</dbReference>
<reference evidence="5" key="1">
    <citation type="submission" date="2015-07" db="EMBL/GenBank/DDBJ databases">
        <title>Nocardia seriolae U-1 whole genome shotgun sequence.</title>
        <authorList>
            <person name="Imajoh M."/>
            <person name="Fukumoto Y."/>
            <person name="Sukeda M."/>
            <person name="Yamane J."/>
            <person name="Yamasaki K."/>
            <person name="Shimizu M."/>
            <person name="Ohnishi K."/>
            <person name="Oshima S."/>
        </authorList>
    </citation>
    <scope>NUCLEOTIDE SEQUENCE [LARGE SCALE GENOMIC DNA]</scope>
    <source>
        <strain evidence="5">U-1</strain>
    </source>
</reference>
<feature type="transmembrane region" description="Helical" evidence="2">
    <location>
        <begin position="141"/>
        <end position="158"/>
    </location>
</feature>
<evidence type="ECO:0000313" key="5">
    <source>
        <dbReference type="Proteomes" id="UP000037179"/>
    </source>
</evidence>
<feature type="region of interest" description="Disordered" evidence="1">
    <location>
        <begin position="66"/>
        <end position="108"/>
    </location>
</feature>
<keyword evidence="2" id="KW-0812">Transmembrane</keyword>
<dbReference type="Proteomes" id="UP000180166">
    <property type="component" value="Chromosome"/>
</dbReference>
<name>A0A0B8NPH6_9NOCA</name>
<evidence type="ECO:0000313" key="3">
    <source>
        <dbReference type="EMBL" id="APA97600.1"/>
    </source>
</evidence>
<feature type="compositionally biased region" description="Basic and acidic residues" evidence="1">
    <location>
        <begin position="16"/>
        <end position="37"/>
    </location>
</feature>
<gene>
    <name evidence="3" type="ORF">NS506_03548</name>
    <name evidence="4" type="ORF">NSK11_contig00164-0017</name>
</gene>
<evidence type="ECO:0000313" key="4">
    <source>
        <dbReference type="EMBL" id="GAP32546.1"/>
    </source>
</evidence>
<dbReference type="AlphaFoldDB" id="A0A0B8NPH6"/>
<keyword evidence="5" id="KW-1185">Reference proteome</keyword>
<dbReference type="KEGG" id="nsr:NS506_03548"/>
<dbReference type="RefSeq" id="WP_033090854.1">
    <property type="nucleotide sequence ID" value="NZ_AP017900.1"/>
</dbReference>
<dbReference type="EMBL" id="CP017839">
    <property type="protein sequence ID" value="APA97600.1"/>
    <property type="molecule type" value="Genomic_DNA"/>
</dbReference>
<dbReference type="EMBL" id="BBYQ01000164">
    <property type="protein sequence ID" value="GAP32546.1"/>
    <property type="molecule type" value="Genomic_DNA"/>
</dbReference>
<organism evidence="4 5">
    <name type="scientific">Nocardia seriolae</name>
    <dbReference type="NCBI Taxonomy" id="37332"/>
    <lineage>
        <taxon>Bacteria</taxon>
        <taxon>Bacillati</taxon>
        <taxon>Actinomycetota</taxon>
        <taxon>Actinomycetes</taxon>
        <taxon>Mycobacteriales</taxon>
        <taxon>Nocardiaceae</taxon>
        <taxon>Nocardia</taxon>
    </lineage>
</organism>
<dbReference type="OrthoDB" id="4559789at2"/>
<dbReference type="GeneID" id="93375860"/>
<evidence type="ECO:0000313" key="6">
    <source>
        <dbReference type="Proteomes" id="UP000180166"/>
    </source>
</evidence>
<keyword evidence="2" id="KW-0472">Membrane</keyword>
<proteinExistence type="predicted"/>
<protein>
    <submittedName>
        <fullName evidence="4">Uncharacterized protein</fullName>
    </submittedName>
</protein>
<sequence>MIRRVSRDDDYDDENDKDRRSQQRGGGEAKELREVLRGVPDDQVADILGDEFADFLAKGTAAADKPRFRLGQDAPDPQESTKPVLHLVKTDDTEQDPNTARTSPAGLRPQLRPQLLRVGVGGSLAVLAVLTLAAWGQPAAVVIPLFVYGLGWVAYLWWNAALRPPLPQAAATMCTAVGRILAAIARGFCHPFAAGVARLEAVRARHETTRTTAA</sequence>
<reference evidence="3 6" key="3">
    <citation type="submission" date="2016-10" db="EMBL/GenBank/DDBJ databases">
        <title>Genome sequence of Nocardia seriolae strain EM150506, isolated from Anguila japonica.</title>
        <authorList>
            <person name="Han H.-J."/>
        </authorList>
    </citation>
    <scope>NUCLEOTIDE SEQUENCE [LARGE SCALE GENOMIC DNA]</scope>
    <source>
        <strain evidence="3 6">EM150506</strain>
    </source>
</reference>
<evidence type="ECO:0000256" key="2">
    <source>
        <dbReference type="SAM" id="Phobius"/>
    </source>
</evidence>
<evidence type="ECO:0000256" key="1">
    <source>
        <dbReference type="SAM" id="MobiDB-lite"/>
    </source>
</evidence>
<keyword evidence="2" id="KW-1133">Transmembrane helix</keyword>
<feature type="transmembrane region" description="Helical" evidence="2">
    <location>
        <begin position="115"/>
        <end position="135"/>
    </location>
</feature>